<feature type="transmembrane region" description="Helical" evidence="1">
    <location>
        <begin position="263"/>
        <end position="284"/>
    </location>
</feature>
<dbReference type="Proteomes" id="UP000053732">
    <property type="component" value="Unassembled WGS sequence"/>
</dbReference>
<keyword evidence="1" id="KW-0472">Membrane</keyword>
<evidence type="ECO:0000313" key="3">
    <source>
        <dbReference type="Proteomes" id="UP000053732"/>
    </source>
</evidence>
<gene>
    <name evidence="2" type="ORF">PCAMFM013_S021g000045</name>
</gene>
<keyword evidence="1" id="KW-0812">Transmembrane</keyword>
<dbReference type="EMBL" id="HG793154">
    <property type="protein sequence ID" value="CRL27130.1"/>
    <property type="molecule type" value="Genomic_DNA"/>
</dbReference>
<reference evidence="2 3" key="1">
    <citation type="journal article" date="2014" name="Nat. Commun.">
        <title>Multiple recent horizontal transfers of a large genomic region in cheese making fungi.</title>
        <authorList>
            <person name="Cheeseman K."/>
            <person name="Ropars J."/>
            <person name="Renault P."/>
            <person name="Dupont J."/>
            <person name="Gouzy J."/>
            <person name="Branca A."/>
            <person name="Abraham A.L."/>
            <person name="Ceppi M."/>
            <person name="Conseiller E."/>
            <person name="Debuchy R."/>
            <person name="Malagnac F."/>
            <person name="Goarin A."/>
            <person name="Silar P."/>
            <person name="Lacoste S."/>
            <person name="Sallet E."/>
            <person name="Bensimon A."/>
            <person name="Giraud T."/>
            <person name="Brygoo Y."/>
        </authorList>
    </citation>
    <scope>NUCLEOTIDE SEQUENCE [LARGE SCALE GENOMIC DNA]</scope>
    <source>
        <strain evidence="3">FM 013</strain>
    </source>
</reference>
<feature type="transmembrane region" description="Helical" evidence="1">
    <location>
        <begin position="161"/>
        <end position="181"/>
    </location>
</feature>
<dbReference type="AlphaFoldDB" id="A0A0G4PL28"/>
<keyword evidence="1" id="KW-1133">Transmembrane helix</keyword>
<evidence type="ECO:0000313" key="2">
    <source>
        <dbReference type="EMBL" id="CRL27130.1"/>
    </source>
</evidence>
<accession>A0A0G4PL28</accession>
<feature type="transmembrane region" description="Helical" evidence="1">
    <location>
        <begin position="135"/>
        <end position="155"/>
    </location>
</feature>
<name>A0A0G4PL28_PENC3</name>
<feature type="transmembrane region" description="Helical" evidence="1">
    <location>
        <begin position="238"/>
        <end position="257"/>
    </location>
</feature>
<proteinExistence type="predicted"/>
<sequence length="343" mass="37740">MNFGKLELDKFKLEKPQLDNSQLDKFQLEAAGLVALADLQSIAKWTALTGTSSFVDSLFLAPGTHKQSSAPSLSGGELPPTGALTSGYVFRIENEAMVYFLQSVGKTGNLLNLVVDSPPTTAMEGLRWLFGSPGIIPLFLFAIGQVSTLAVIVKLAYLKEWWSLGIIAMWMSARFCNIWSIKRRSHIGWKGKSEPGVNGDLLILLTQDRWIRFRGTIDDLKAVTSGQWLRDKTLFDELLITFSTLVVYLSAVLSGNLSTTGGLYLLCLLLVSAGLLELCTGLATGLQMYGRTIRVVGKPIPYTRRLDLAEELIRETGRDDWAIGLAAAAIMRFRANRSCTEQQ</sequence>
<dbReference type="STRING" id="1429867.A0A0G4PL28"/>
<keyword evidence="3" id="KW-1185">Reference proteome</keyword>
<organism evidence="2 3">
    <name type="scientific">Penicillium camemberti (strain FM 013)</name>
    <dbReference type="NCBI Taxonomy" id="1429867"/>
    <lineage>
        <taxon>Eukaryota</taxon>
        <taxon>Fungi</taxon>
        <taxon>Dikarya</taxon>
        <taxon>Ascomycota</taxon>
        <taxon>Pezizomycotina</taxon>
        <taxon>Eurotiomycetes</taxon>
        <taxon>Eurotiomycetidae</taxon>
        <taxon>Eurotiales</taxon>
        <taxon>Aspergillaceae</taxon>
        <taxon>Penicillium</taxon>
    </lineage>
</organism>
<protein>
    <submittedName>
        <fullName evidence="2">Str. FM013</fullName>
    </submittedName>
</protein>
<evidence type="ECO:0000256" key="1">
    <source>
        <dbReference type="SAM" id="Phobius"/>
    </source>
</evidence>